<proteinExistence type="predicted"/>
<dbReference type="KEGG" id="bsen:DP114_16325"/>
<keyword evidence="4" id="KW-1185">Reference proteome</keyword>
<evidence type="ECO:0008006" key="5">
    <source>
        <dbReference type="Google" id="ProtNLM"/>
    </source>
</evidence>
<gene>
    <name evidence="3" type="ORF">DP114_16325</name>
</gene>
<evidence type="ECO:0000256" key="2">
    <source>
        <dbReference type="SAM" id="SignalP"/>
    </source>
</evidence>
<dbReference type="Pfam" id="PF06051">
    <property type="entry name" value="DUF928"/>
    <property type="match status" value="1"/>
</dbReference>
<sequence length="266" mass="30203">MSKNKLLQRHYQLACSILLLSLGLMNNPLQVQANPEQSFQNKITHTPNLFAQKFPDNGDPKGRRRGGTSRRDGCPSLKKPVTAIVPGEEKNNKSFLGTTVAEYPTFWVYLPELPTNLSSGEFVLQDEQGHDIYRTPLTLPPKAGIIGVSLPPNSQYALKKNLKYHWFFRVYCGDPQKKPEYFFVDAWLERVALTPQLQQQLKSAKSEEYKIYAANNIWYDAITNLAELRRTPSDTDTLAKDWTSLFKAVDLEELGGAPIVQRYSPQ</sequence>
<reference evidence="3 4" key="1">
    <citation type="submission" date="2018-06" db="EMBL/GenBank/DDBJ databases">
        <title>Comparative genomics of Brasilonema spp. strains.</title>
        <authorList>
            <person name="Alvarenga D.O."/>
            <person name="Fiore M.F."/>
            <person name="Varani A.M."/>
        </authorList>
    </citation>
    <scope>NUCLEOTIDE SEQUENCE [LARGE SCALE GENOMIC DNA]</scope>
    <source>
        <strain evidence="3 4">CENA114</strain>
    </source>
</reference>
<feature type="region of interest" description="Disordered" evidence="1">
    <location>
        <begin position="49"/>
        <end position="78"/>
    </location>
</feature>
<keyword evidence="2" id="KW-0732">Signal</keyword>
<evidence type="ECO:0000313" key="3">
    <source>
        <dbReference type="EMBL" id="QDL09258.1"/>
    </source>
</evidence>
<feature type="signal peptide" evidence="2">
    <location>
        <begin position="1"/>
        <end position="33"/>
    </location>
</feature>
<name>A0A856MEX8_9CYAN</name>
<organism evidence="3 4">
    <name type="scientific">Brasilonema sennae CENA114</name>
    <dbReference type="NCBI Taxonomy" id="415709"/>
    <lineage>
        <taxon>Bacteria</taxon>
        <taxon>Bacillati</taxon>
        <taxon>Cyanobacteriota</taxon>
        <taxon>Cyanophyceae</taxon>
        <taxon>Nostocales</taxon>
        <taxon>Scytonemataceae</taxon>
        <taxon>Brasilonema</taxon>
        <taxon>Bromeliae group (in: Brasilonema)</taxon>
    </lineage>
</organism>
<dbReference type="EMBL" id="CP030118">
    <property type="protein sequence ID" value="QDL09258.1"/>
    <property type="molecule type" value="Genomic_DNA"/>
</dbReference>
<evidence type="ECO:0000256" key="1">
    <source>
        <dbReference type="SAM" id="MobiDB-lite"/>
    </source>
</evidence>
<dbReference type="InterPro" id="IPR010328">
    <property type="entry name" value="DUF928"/>
</dbReference>
<protein>
    <recommendedName>
        <fullName evidence="5">DUF928 domain-containing protein</fullName>
    </recommendedName>
</protein>
<accession>A0A856MEX8</accession>
<dbReference type="AlphaFoldDB" id="A0A856MEX8"/>
<feature type="chain" id="PRO_5032654611" description="DUF928 domain-containing protein" evidence="2">
    <location>
        <begin position="34"/>
        <end position="266"/>
    </location>
</feature>
<evidence type="ECO:0000313" key="4">
    <source>
        <dbReference type="Proteomes" id="UP000503129"/>
    </source>
</evidence>
<dbReference type="Proteomes" id="UP000503129">
    <property type="component" value="Chromosome"/>
</dbReference>